<reference evidence="2 3" key="1">
    <citation type="submission" date="2021-06" db="EMBL/GenBank/DDBJ databases">
        <title>A haploid diamondback moth (Plutella xylostella L.) genome assembly resolves 31 chromosomes and identifies a diamide resistance mutation.</title>
        <authorList>
            <person name="Ward C.M."/>
            <person name="Perry K.D."/>
            <person name="Baker G."/>
            <person name="Powis K."/>
            <person name="Heckel D.G."/>
            <person name="Baxter S.W."/>
        </authorList>
    </citation>
    <scope>NUCLEOTIDE SEQUENCE [LARGE SCALE GENOMIC DNA]</scope>
    <source>
        <strain evidence="2 3">LV</strain>
        <tissue evidence="2">Single pupa</tissue>
    </source>
</reference>
<proteinExistence type="predicted"/>
<protein>
    <recommendedName>
        <fullName evidence="4">Salivary secreted peptide</fullName>
    </recommendedName>
</protein>
<dbReference type="PANTHER" id="PTHR37685:SF1">
    <property type="entry name" value="GEO11136P1-RELATED"/>
    <property type="match status" value="1"/>
</dbReference>
<keyword evidence="1" id="KW-0732">Signal</keyword>
<evidence type="ECO:0000313" key="2">
    <source>
        <dbReference type="EMBL" id="KAG7296555.1"/>
    </source>
</evidence>
<evidence type="ECO:0000256" key="1">
    <source>
        <dbReference type="SAM" id="SignalP"/>
    </source>
</evidence>
<evidence type="ECO:0000313" key="3">
    <source>
        <dbReference type="Proteomes" id="UP000823941"/>
    </source>
</evidence>
<comment type="caution">
    <text evidence="2">The sequence shown here is derived from an EMBL/GenBank/DDBJ whole genome shotgun (WGS) entry which is preliminary data.</text>
</comment>
<dbReference type="EMBL" id="JAHIBW010000028">
    <property type="protein sequence ID" value="KAG7296555.1"/>
    <property type="molecule type" value="Genomic_DNA"/>
</dbReference>
<sequence>MRAVLSLAVLCLVFSQIACQSHDLVLGQANFGDVVTYKTNEAKYGFPFIVRTSIIEYPEPGQVNYAYIRAIYVKDNERDGTGGYPSISSGGVGQRFVKIKLKSQRGHGFNFTVTIYGRYI</sequence>
<keyword evidence="3" id="KW-1185">Reference proteome</keyword>
<name>A0ABQ7PUK9_PLUXY</name>
<evidence type="ECO:0008006" key="4">
    <source>
        <dbReference type="Google" id="ProtNLM"/>
    </source>
</evidence>
<feature type="chain" id="PRO_5046070181" description="Salivary secreted peptide" evidence="1">
    <location>
        <begin position="20"/>
        <end position="120"/>
    </location>
</feature>
<dbReference type="Proteomes" id="UP000823941">
    <property type="component" value="Chromosome 28"/>
</dbReference>
<gene>
    <name evidence="2" type="ORF">JYU34_020347</name>
</gene>
<organism evidence="2 3">
    <name type="scientific">Plutella xylostella</name>
    <name type="common">Diamondback moth</name>
    <name type="synonym">Plutella maculipennis</name>
    <dbReference type="NCBI Taxonomy" id="51655"/>
    <lineage>
        <taxon>Eukaryota</taxon>
        <taxon>Metazoa</taxon>
        <taxon>Ecdysozoa</taxon>
        <taxon>Arthropoda</taxon>
        <taxon>Hexapoda</taxon>
        <taxon>Insecta</taxon>
        <taxon>Pterygota</taxon>
        <taxon>Neoptera</taxon>
        <taxon>Endopterygota</taxon>
        <taxon>Lepidoptera</taxon>
        <taxon>Glossata</taxon>
        <taxon>Ditrysia</taxon>
        <taxon>Yponomeutoidea</taxon>
        <taxon>Plutellidae</taxon>
        <taxon>Plutella</taxon>
    </lineage>
</organism>
<feature type="signal peptide" evidence="1">
    <location>
        <begin position="1"/>
        <end position="19"/>
    </location>
</feature>
<dbReference type="InterPro" id="IPR031734">
    <property type="entry name" value="MBF2"/>
</dbReference>
<accession>A0ABQ7PUK9</accession>
<dbReference type="PANTHER" id="PTHR37685">
    <property type="entry name" value="GEO11136P1-RELATED"/>
    <property type="match status" value="1"/>
</dbReference>
<dbReference type="Pfam" id="PF15868">
    <property type="entry name" value="MBF2"/>
    <property type="match status" value="1"/>
</dbReference>